<dbReference type="AlphaFoldDB" id="A0A8X6PQP1"/>
<evidence type="ECO:0000256" key="1">
    <source>
        <dbReference type="SAM" id="MobiDB-lite"/>
    </source>
</evidence>
<keyword evidence="3" id="KW-1185">Reference proteome</keyword>
<evidence type="ECO:0000313" key="2">
    <source>
        <dbReference type="EMBL" id="GFT76749.1"/>
    </source>
</evidence>
<comment type="caution">
    <text evidence="2">The sequence shown here is derived from an EMBL/GenBank/DDBJ whole genome shotgun (WGS) entry which is preliminary data.</text>
</comment>
<protein>
    <submittedName>
        <fullName evidence="2">Uncharacterized protein</fullName>
    </submittedName>
</protein>
<accession>A0A8X6PQP1</accession>
<feature type="compositionally biased region" description="Gly residues" evidence="1">
    <location>
        <begin position="98"/>
        <end position="109"/>
    </location>
</feature>
<organism evidence="2 3">
    <name type="scientific">Nephila pilipes</name>
    <name type="common">Giant wood spider</name>
    <name type="synonym">Nephila maculata</name>
    <dbReference type="NCBI Taxonomy" id="299642"/>
    <lineage>
        <taxon>Eukaryota</taxon>
        <taxon>Metazoa</taxon>
        <taxon>Ecdysozoa</taxon>
        <taxon>Arthropoda</taxon>
        <taxon>Chelicerata</taxon>
        <taxon>Arachnida</taxon>
        <taxon>Araneae</taxon>
        <taxon>Araneomorphae</taxon>
        <taxon>Entelegynae</taxon>
        <taxon>Araneoidea</taxon>
        <taxon>Nephilidae</taxon>
        <taxon>Nephila</taxon>
    </lineage>
</organism>
<name>A0A8X6PQP1_NEPPI</name>
<dbReference type="Proteomes" id="UP000887013">
    <property type="component" value="Unassembled WGS sequence"/>
</dbReference>
<feature type="region of interest" description="Disordered" evidence="1">
    <location>
        <begin position="78"/>
        <end position="109"/>
    </location>
</feature>
<gene>
    <name evidence="2" type="ORF">NPIL_490601</name>
</gene>
<proteinExistence type="predicted"/>
<reference evidence="2" key="1">
    <citation type="submission" date="2020-08" db="EMBL/GenBank/DDBJ databases">
        <title>Multicomponent nature underlies the extraordinary mechanical properties of spider dragline silk.</title>
        <authorList>
            <person name="Kono N."/>
            <person name="Nakamura H."/>
            <person name="Mori M."/>
            <person name="Yoshida Y."/>
            <person name="Ohtoshi R."/>
            <person name="Malay A.D."/>
            <person name="Moran D.A.P."/>
            <person name="Tomita M."/>
            <person name="Numata K."/>
            <person name="Arakawa K."/>
        </authorList>
    </citation>
    <scope>NUCLEOTIDE SEQUENCE</scope>
</reference>
<sequence>MVEKGNSLKAIFELDSVSIEKRKFRSKQRADRFLHCDIKTHVFINEDLSTLANCRRQQQLTAILFVRIIGAVSRSIAEPKGRDASGVVRAPEPSRRTWGGGRQKGQRGS</sequence>
<dbReference type="EMBL" id="BMAW01071139">
    <property type="protein sequence ID" value="GFT76749.1"/>
    <property type="molecule type" value="Genomic_DNA"/>
</dbReference>
<evidence type="ECO:0000313" key="3">
    <source>
        <dbReference type="Proteomes" id="UP000887013"/>
    </source>
</evidence>